<dbReference type="PANTHER" id="PTHR43179:SF7">
    <property type="entry name" value="RHAMNOSYLTRANSFERASE WBBL"/>
    <property type="match status" value="1"/>
</dbReference>
<dbReference type="InterPro" id="IPR029044">
    <property type="entry name" value="Nucleotide-diphossugar_trans"/>
</dbReference>
<keyword evidence="2" id="KW-0808">Transferase</keyword>
<dbReference type="GO" id="GO:0016740">
    <property type="term" value="F:transferase activity"/>
    <property type="evidence" value="ECO:0007669"/>
    <property type="project" value="UniProtKB-KW"/>
</dbReference>
<dbReference type="AlphaFoldDB" id="A0A518B9K5"/>
<dbReference type="CDD" id="cd00761">
    <property type="entry name" value="Glyco_tranf_GTA_type"/>
    <property type="match status" value="1"/>
</dbReference>
<gene>
    <name evidence="2" type="ORF">Pan216_45460</name>
</gene>
<dbReference type="KEGG" id="knv:Pan216_45460"/>
<dbReference type="Pfam" id="PF00535">
    <property type="entry name" value="Glycos_transf_2"/>
    <property type="match status" value="1"/>
</dbReference>
<name>A0A518B9K5_9BACT</name>
<dbReference type="RefSeq" id="WP_145261306.1">
    <property type="nucleotide sequence ID" value="NZ_CP036279.1"/>
</dbReference>
<evidence type="ECO:0000259" key="1">
    <source>
        <dbReference type="Pfam" id="PF00535"/>
    </source>
</evidence>
<evidence type="ECO:0000313" key="3">
    <source>
        <dbReference type="Proteomes" id="UP000317093"/>
    </source>
</evidence>
<dbReference type="Gene3D" id="3.90.550.10">
    <property type="entry name" value="Spore Coat Polysaccharide Biosynthesis Protein SpsA, Chain A"/>
    <property type="match status" value="1"/>
</dbReference>
<dbReference type="SUPFAM" id="SSF53448">
    <property type="entry name" value="Nucleotide-diphospho-sugar transferases"/>
    <property type="match status" value="1"/>
</dbReference>
<proteinExistence type="predicted"/>
<dbReference type="OrthoDB" id="2592041at2"/>
<feature type="domain" description="Glycosyltransferase 2-like" evidence="1">
    <location>
        <begin position="6"/>
        <end position="170"/>
    </location>
</feature>
<sequence>MRPTVSILVPHFQTLELTLLCLRLLRRKTRRNDYEVIVIDNGSQDGSGEELKKIEWVRLLRREVDPDERPALSHGLALNMGVRAAESSLILTIHTDTMILREDWLDFLLMQIAKGGSNCAMLGSWKMESPGPLLRAGKWLEESWRQLCGKKVRRGRYIRSHCALYRRHALTCRAQMFAPSEHASAGEELHEAIEGLGFSCRFLAPELLCRYVLHLNHATMALNKMFGEGDRHMPRTRAKAIQRIEKFFDSINAQEILTDESLNAA</sequence>
<accession>A0A518B9K5</accession>
<keyword evidence="3" id="KW-1185">Reference proteome</keyword>
<reference evidence="2 3" key="1">
    <citation type="submission" date="2019-02" db="EMBL/GenBank/DDBJ databases">
        <title>Deep-cultivation of Planctomycetes and their phenomic and genomic characterization uncovers novel biology.</title>
        <authorList>
            <person name="Wiegand S."/>
            <person name="Jogler M."/>
            <person name="Boedeker C."/>
            <person name="Pinto D."/>
            <person name="Vollmers J."/>
            <person name="Rivas-Marin E."/>
            <person name="Kohn T."/>
            <person name="Peeters S.H."/>
            <person name="Heuer A."/>
            <person name="Rast P."/>
            <person name="Oberbeckmann S."/>
            <person name="Bunk B."/>
            <person name="Jeske O."/>
            <person name="Meyerdierks A."/>
            <person name="Storesund J.E."/>
            <person name="Kallscheuer N."/>
            <person name="Luecker S."/>
            <person name="Lage O.M."/>
            <person name="Pohl T."/>
            <person name="Merkel B.J."/>
            <person name="Hornburger P."/>
            <person name="Mueller R.-W."/>
            <person name="Bruemmer F."/>
            <person name="Labrenz M."/>
            <person name="Spormann A.M."/>
            <person name="Op den Camp H."/>
            <person name="Overmann J."/>
            <person name="Amann R."/>
            <person name="Jetten M.S.M."/>
            <person name="Mascher T."/>
            <person name="Medema M.H."/>
            <person name="Devos D.P."/>
            <person name="Kaster A.-K."/>
            <person name="Ovreas L."/>
            <person name="Rohde M."/>
            <person name="Galperin M.Y."/>
            <person name="Jogler C."/>
        </authorList>
    </citation>
    <scope>NUCLEOTIDE SEQUENCE [LARGE SCALE GENOMIC DNA]</scope>
    <source>
        <strain evidence="2 3">Pan216</strain>
    </source>
</reference>
<dbReference type="Proteomes" id="UP000317093">
    <property type="component" value="Chromosome"/>
</dbReference>
<dbReference type="PANTHER" id="PTHR43179">
    <property type="entry name" value="RHAMNOSYLTRANSFERASE WBBL"/>
    <property type="match status" value="1"/>
</dbReference>
<dbReference type="EMBL" id="CP036279">
    <property type="protein sequence ID" value="QDU63665.1"/>
    <property type="molecule type" value="Genomic_DNA"/>
</dbReference>
<protein>
    <submittedName>
        <fullName evidence="2">N-glycosyltransferase</fullName>
    </submittedName>
</protein>
<organism evidence="2 3">
    <name type="scientific">Kolteria novifilia</name>
    <dbReference type="NCBI Taxonomy" id="2527975"/>
    <lineage>
        <taxon>Bacteria</taxon>
        <taxon>Pseudomonadati</taxon>
        <taxon>Planctomycetota</taxon>
        <taxon>Planctomycetia</taxon>
        <taxon>Kolteriales</taxon>
        <taxon>Kolteriaceae</taxon>
        <taxon>Kolteria</taxon>
    </lineage>
</organism>
<evidence type="ECO:0000313" key="2">
    <source>
        <dbReference type="EMBL" id="QDU63665.1"/>
    </source>
</evidence>
<dbReference type="InterPro" id="IPR001173">
    <property type="entry name" value="Glyco_trans_2-like"/>
</dbReference>